<keyword evidence="2" id="KW-1185">Reference proteome</keyword>
<sequence>MGDGFGGVEGYGLGLGKWLSFGGGRGGRKGWWVRFGFGSARFGGGRRKGLTVFG</sequence>
<reference evidence="1" key="1">
    <citation type="submission" date="2020-09" db="EMBL/GenBank/DDBJ databases">
        <title>Genome-Enabled Discovery of Anthraquinone Biosynthesis in Senna tora.</title>
        <authorList>
            <person name="Kang S.-H."/>
            <person name="Pandey R.P."/>
            <person name="Lee C.-M."/>
            <person name="Sim J.-S."/>
            <person name="Jeong J.-T."/>
            <person name="Choi B.-S."/>
            <person name="Jung M."/>
            <person name="Ginzburg D."/>
            <person name="Zhao K."/>
            <person name="Won S.Y."/>
            <person name="Oh T.-J."/>
            <person name="Yu Y."/>
            <person name="Kim N.-H."/>
            <person name="Lee O.R."/>
            <person name="Lee T.-H."/>
            <person name="Bashyal P."/>
            <person name="Kim T.-S."/>
            <person name="Lee W.-H."/>
            <person name="Kawkins C."/>
            <person name="Kim C.-K."/>
            <person name="Kim J.S."/>
            <person name="Ahn B.O."/>
            <person name="Rhee S.Y."/>
            <person name="Sohng J.K."/>
        </authorList>
    </citation>
    <scope>NUCLEOTIDE SEQUENCE</scope>
    <source>
        <tissue evidence="1">Leaf</tissue>
    </source>
</reference>
<dbReference type="EMBL" id="JAAIUW010000006">
    <property type="protein sequence ID" value="KAF7827684.1"/>
    <property type="molecule type" value="Genomic_DNA"/>
</dbReference>
<proteinExistence type="predicted"/>
<comment type="caution">
    <text evidence="1">The sequence shown here is derived from an EMBL/GenBank/DDBJ whole genome shotgun (WGS) entry which is preliminary data.</text>
</comment>
<dbReference type="AlphaFoldDB" id="A0A834U197"/>
<organism evidence="1 2">
    <name type="scientific">Senna tora</name>
    <dbReference type="NCBI Taxonomy" id="362788"/>
    <lineage>
        <taxon>Eukaryota</taxon>
        <taxon>Viridiplantae</taxon>
        <taxon>Streptophyta</taxon>
        <taxon>Embryophyta</taxon>
        <taxon>Tracheophyta</taxon>
        <taxon>Spermatophyta</taxon>
        <taxon>Magnoliopsida</taxon>
        <taxon>eudicotyledons</taxon>
        <taxon>Gunneridae</taxon>
        <taxon>Pentapetalae</taxon>
        <taxon>rosids</taxon>
        <taxon>fabids</taxon>
        <taxon>Fabales</taxon>
        <taxon>Fabaceae</taxon>
        <taxon>Caesalpinioideae</taxon>
        <taxon>Cassia clade</taxon>
        <taxon>Senna</taxon>
    </lineage>
</organism>
<dbReference type="Proteomes" id="UP000634136">
    <property type="component" value="Unassembled WGS sequence"/>
</dbReference>
<name>A0A834U197_9FABA</name>
<evidence type="ECO:0000313" key="2">
    <source>
        <dbReference type="Proteomes" id="UP000634136"/>
    </source>
</evidence>
<evidence type="ECO:0000313" key="1">
    <source>
        <dbReference type="EMBL" id="KAF7827684.1"/>
    </source>
</evidence>
<gene>
    <name evidence="1" type="ORF">G2W53_018848</name>
</gene>
<accession>A0A834U197</accession>
<protein>
    <submittedName>
        <fullName evidence="1">Uncharacterized protein</fullName>
    </submittedName>
</protein>